<evidence type="ECO:0000256" key="1">
    <source>
        <dbReference type="SAM" id="Phobius"/>
    </source>
</evidence>
<keyword evidence="1" id="KW-0472">Membrane</keyword>
<evidence type="ECO:0000313" key="3">
    <source>
        <dbReference type="Proteomes" id="UP000015388"/>
    </source>
</evidence>
<dbReference type="NCBIfam" id="NF038354">
    <property type="entry name" value="trnsprt_adja_43"/>
    <property type="match status" value="1"/>
</dbReference>
<keyword evidence="3" id="KW-1185">Reference proteome</keyword>
<dbReference type="Proteomes" id="UP000015388">
    <property type="component" value="Chromosome"/>
</dbReference>
<sequence length="42" mass="4736">MTALMTGYILVWPALAGIVLIQLTFGVIKDYRDARREGRKVV</sequence>
<dbReference type="HOGENOM" id="CLU_212792_0_1_11"/>
<dbReference type="EMBL" id="CP003924">
    <property type="protein sequence ID" value="AGS34596.1"/>
    <property type="molecule type" value="Genomic_DNA"/>
</dbReference>
<reference evidence="2 3" key="1">
    <citation type="submission" date="2012-11" db="EMBL/GenBank/DDBJ databases">
        <title>The complete genome sequence of Corynebacterium maris Coryn-1 (=DSM 45190).</title>
        <authorList>
            <person name="Schaffert L."/>
            <person name="Albersmeier A."/>
            <person name="Kalinowski J."/>
            <person name="Ruckert C."/>
        </authorList>
    </citation>
    <scope>NUCLEOTIDE SEQUENCE [LARGE SCALE GENOMIC DNA]</scope>
    <source>
        <strain evidence="3">Coryn-1</strain>
    </source>
</reference>
<name>S5TI86_9CORY</name>
<proteinExistence type="predicted"/>
<organism evidence="2 3">
    <name type="scientific">Corynebacterium maris DSM 45190</name>
    <dbReference type="NCBI Taxonomy" id="1224163"/>
    <lineage>
        <taxon>Bacteria</taxon>
        <taxon>Bacillati</taxon>
        <taxon>Actinomycetota</taxon>
        <taxon>Actinomycetes</taxon>
        <taxon>Mycobacteriales</taxon>
        <taxon>Corynebacteriaceae</taxon>
        <taxon>Corynebacterium</taxon>
    </lineage>
</organism>
<gene>
    <name evidence="2" type="ORF">B841_05615</name>
</gene>
<dbReference type="KEGG" id="cmd:B841_05615"/>
<dbReference type="AlphaFoldDB" id="S5TI86"/>
<protein>
    <submittedName>
        <fullName evidence="2">Uncharacterized protein</fullName>
    </submittedName>
</protein>
<accession>S5TI86</accession>
<evidence type="ECO:0000313" key="2">
    <source>
        <dbReference type="EMBL" id="AGS34596.1"/>
    </source>
</evidence>
<keyword evidence="1" id="KW-0812">Transmembrane</keyword>
<keyword evidence="1" id="KW-1133">Transmembrane helix</keyword>
<dbReference type="PATRIC" id="fig|1224163.3.peg.1126"/>
<dbReference type="InterPro" id="IPR049820">
    <property type="entry name" value="Trnsprt_adja_ssu-like"/>
</dbReference>
<dbReference type="RefSeq" id="WP_020934529.1">
    <property type="nucleotide sequence ID" value="NC_021915.1"/>
</dbReference>
<feature type="transmembrane region" description="Helical" evidence="1">
    <location>
        <begin position="6"/>
        <end position="28"/>
    </location>
</feature>